<evidence type="ECO:0000256" key="1">
    <source>
        <dbReference type="ARBA" id="ARBA00001968"/>
    </source>
</evidence>
<dbReference type="Pfam" id="PF08340">
    <property type="entry name" value="YicC-like_C"/>
    <property type="match status" value="1"/>
</dbReference>
<comment type="cofactor">
    <cofactor evidence="1">
        <name>a divalent metal cation</name>
        <dbReference type="ChEBI" id="CHEBI:60240"/>
    </cofactor>
</comment>
<dbReference type="PANTHER" id="PTHR30636:SF3">
    <property type="entry name" value="UPF0701 PROTEIN YICC"/>
    <property type="match status" value="1"/>
</dbReference>
<sequence>MKSMTGYGSAVVKARLGTLSIEIKAVNQRFHECQIRLPHSLLTIEDSIRKEIKKHVARGKIDVFVKIEDQLKTPRKLRVDIELLEQYIEAVKTIENAMGQKLTSSLDVNALLIHSDIAVVEKAGNEQWIDEEETIFLALTQAIDSFNQMREKEGQYLLIDMQNSLKDLGKCCDQVEILAPLIIEQYREKIETRLRDYLNEVEVDESRLLTEIGLFADKADISEELVRLRAHIKQFEHYCYTDEAVGRRLDFVVQEMNREANTIGSKATAMSIRQQVVEMKGFIEKLKEQVQNIE</sequence>
<dbReference type="RefSeq" id="WP_144450906.1">
    <property type="nucleotide sequence ID" value="NZ_VLKZ01000007.1"/>
</dbReference>
<comment type="caution">
    <text evidence="8">The sequence shown here is derived from an EMBL/GenBank/DDBJ whole genome shotgun (WGS) entry which is preliminary data.</text>
</comment>
<name>A0A562QEI6_9BACI</name>
<evidence type="ECO:0000256" key="2">
    <source>
        <dbReference type="ARBA" id="ARBA00022722"/>
    </source>
</evidence>
<evidence type="ECO:0000313" key="9">
    <source>
        <dbReference type="Proteomes" id="UP000315711"/>
    </source>
</evidence>
<keyword evidence="9" id="KW-1185">Reference proteome</keyword>
<dbReference type="OrthoDB" id="9771229at2"/>
<dbReference type="NCBIfam" id="TIGR00255">
    <property type="entry name" value="YicC/YloC family endoribonuclease"/>
    <property type="match status" value="1"/>
</dbReference>
<dbReference type="GO" id="GO:0004521">
    <property type="term" value="F:RNA endonuclease activity"/>
    <property type="evidence" value="ECO:0007669"/>
    <property type="project" value="InterPro"/>
</dbReference>
<keyword evidence="3" id="KW-0255">Endonuclease</keyword>
<dbReference type="Proteomes" id="UP000315711">
    <property type="component" value="Unassembled WGS sequence"/>
</dbReference>
<evidence type="ECO:0000256" key="5">
    <source>
        <dbReference type="ARBA" id="ARBA00035648"/>
    </source>
</evidence>
<proteinExistence type="inferred from homology"/>
<reference evidence="8 9" key="1">
    <citation type="journal article" date="2015" name="Stand. Genomic Sci.">
        <title>Genomic Encyclopedia of Bacterial and Archaeal Type Strains, Phase III: the genomes of soil and plant-associated and newly described type strains.</title>
        <authorList>
            <person name="Whitman W.B."/>
            <person name="Woyke T."/>
            <person name="Klenk H.P."/>
            <person name="Zhou Y."/>
            <person name="Lilburn T.G."/>
            <person name="Beck B.J."/>
            <person name="De Vos P."/>
            <person name="Vandamme P."/>
            <person name="Eisen J.A."/>
            <person name="Garrity G."/>
            <person name="Hugenholtz P."/>
            <person name="Kyrpides N.C."/>
        </authorList>
    </citation>
    <scope>NUCLEOTIDE SEQUENCE [LARGE SCALE GENOMIC DNA]</scope>
    <source>
        <strain evidence="8 9">CGMCC 1.10116</strain>
    </source>
</reference>
<dbReference type="GO" id="GO:0016787">
    <property type="term" value="F:hydrolase activity"/>
    <property type="evidence" value="ECO:0007669"/>
    <property type="project" value="UniProtKB-KW"/>
</dbReference>
<organism evidence="8 9">
    <name type="scientific">Halalkalibacter nanhaiisediminis</name>
    <dbReference type="NCBI Taxonomy" id="688079"/>
    <lineage>
        <taxon>Bacteria</taxon>
        <taxon>Bacillati</taxon>
        <taxon>Bacillota</taxon>
        <taxon>Bacilli</taxon>
        <taxon>Bacillales</taxon>
        <taxon>Bacillaceae</taxon>
        <taxon>Halalkalibacter</taxon>
    </lineage>
</organism>
<accession>A0A562QEI6</accession>
<evidence type="ECO:0000259" key="7">
    <source>
        <dbReference type="Pfam" id="PF08340"/>
    </source>
</evidence>
<dbReference type="PANTHER" id="PTHR30636">
    <property type="entry name" value="UPF0701 PROTEIN YICC"/>
    <property type="match status" value="1"/>
</dbReference>
<dbReference type="InterPro" id="IPR005229">
    <property type="entry name" value="YicC/YloC-like"/>
</dbReference>
<feature type="domain" description="Endoribonuclease YicC-like N-terminal" evidence="6">
    <location>
        <begin position="1"/>
        <end position="157"/>
    </location>
</feature>
<keyword evidence="4" id="KW-0378">Hydrolase</keyword>
<evidence type="ECO:0000313" key="8">
    <source>
        <dbReference type="EMBL" id="TWI55103.1"/>
    </source>
</evidence>
<comment type="similarity">
    <text evidence="5">Belongs to the YicC/YloC family.</text>
</comment>
<dbReference type="EMBL" id="VLKZ01000007">
    <property type="protein sequence ID" value="TWI55103.1"/>
    <property type="molecule type" value="Genomic_DNA"/>
</dbReference>
<dbReference type="InterPro" id="IPR013527">
    <property type="entry name" value="YicC-like_N"/>
</dbReference>
<evidence type="ECO:0000259" key="6">
    <source>
        <dbReference type="Pfam" id="PF03755"/>
    </source>
</evidence>
<gene>
    <name evidence="8" type="ORF">IQ10_02650</name>
</gene>
<dbReference type="Pfam" id="PF03755">
    <property type="entry name" value="YicC-like_N"/>
    <property type="match status" value="1"/>
</dbReference>
<dbReference type="InterPro" id="IPR013551">
    <property type="entry name" value="YicC-like_C"/>
</dbReference>
<protein>
    <submittedName>
        <fullName evidence="8">Uncharacterized protein (TIGR00255 family)</fullName>
    </submittedName>
</protein>
<evidence type="ECO:0000256" key="4">
    <source>
        <dbReference type="ARBA" id="ARBA00022801"/>
    </source>
</evidence>
<keyword evidence="2" id="KW-0540">Nuclease</keyword>
<feature type="domain" description="Endoribonuclease YicC-like C-terminal" evidence="7">
    <location>
        <begin position="178"/>
        <end position="294"/>
    </location>
</feature>
<evidence type="ECO:0000256" key="3">
    <source>
        <dbReference type="ARBA" id="ARBA00022759"/>
    </source>
</evidence>
<dbReference type="AlphaFoldDB" id="A0A562QEI6"/>